<protein>
    <submittedName>
        <fullName evidence="2">Uncharacterized protein</fullName>
    </submittedName>
</protein>
<accession>A0AAD7D821</accession>
<keyword evidence="3" id="KW-1185">Reference proteome</keyword>
<evidence type="ECO:0000313" key="3">
    <source>
        <dbReference type="Proteomes" id="UP001221757"/>
    </source>
</evidence>
<proteinExistence type="predicted"/>
<evidence type="ECO:0000256" key="1">
    <source>
        <dbReference type="SAM" id="MobiDB-lite"/>
    </source>
</evidence>
<comment type="caution">
    <text evidence="2">The sequence shown here is derived from an EMBL/GenBank/DDBJ whole genome shotgun (WGS) entry which is preliminary data.</text>
</comment>
<name>A0AAD7D821_MYCRO</name>
<sequence length="209" mass="22217">MRRHRAYKKLLKSPDYCLSTSASSNPTLKVSRLFSSDLASPGHIFPMRSSPLASHAPIGPGLYAYGDISEASGAHLLDVDALSDPSRDSALPTPNPLEPPPVAPALAPVPKRTALQGIAPHLFPRCRHLRPPLPGASTPPADPDTARTAPSLSGVEEALRTATAQLAEIQALCAQMGVETDLIAEYQEYIATSDARVALLRRELEALSC</sequence>
<gene>
    <name evidence="2" type="ORF">B0H17DRAFT_1204953</name>
</gene>
<dbReference type="EMBL" id="JARKIE010000106">
    <property type="protein sequence ID" value="KAJ7683650.1"/>
    <property type="molecule type" value="Genomic_DNA"/>
</dbReference>
<feature type="region of interest" description="Disordered" evidence="1">
    <location>
        <begin position="130"/>
        <end position="149"/>
    </location>
</feature>
<feature type="compositionally biased region" description="Pro residues" evidence="1">
    <location>
        <begin position="93"/>
        <end position="103"/>
    </location>
</feature>
<reference evidence="2" key="1">
    <citation type="submission" date="2023-03" db="EMBL/GenBank/DDBJ databases">
        <title>Massive genome expansion in bonnet fungi (Mycena s.s.) driven by repeated elements and novel gene families across ecological guilds.</title>
        <authorList>
            <consortium name="Lawrence Berkeley National Laboratory"/>
            <person name="Harder C.B."/>
            <person name="Miyauchi S."/>
            <person name="Viragh M."/>
            <person name="Kuo A."/>
            <person name="Thoen E."/>
            <person name="Andreopoulos B."/>
            <person name="Lu D."/>
            <person name="Skrede I."/>
            <person name="Drula E."/>
            <person name="Henrissat B."/>
            <person name="Morin E."/>
            <person name="Kohler A."/>
            <person name="Barry K."/>
            <person name="LaButti K."/>
            <person name="Morin E."/>
            <person name="Salamov A."/>
            <person name="Lipzen A."/>
            <person name="Mereny Z."/>
            <person name="Hegedus B."/>
            <person name="Baldrian P."/>
            <person name="Stursova M."/>
            <person name="Weitz H."/>
            <person name="Taylor A."/>
            <person name="Grigoriev I.V."/>
            <person name="Nagy L.G."/>
            <person name="Martin F."/>
            <person name="Kauserud H."/>
        </authorList>
    </citation>
    <scope>NUCLEOTIDE SEQUENCE</scope>
    <source>
        <strain evidence="2">CBHHK067</strain>
    </source>
</reference>
<evidence type="ECO:0000313" key="2">
    <source>
        <dbReference type="EMBL" id="KAJ7683650.1"/>
    </source>
</evidence>
<dbReference type="Proteomes" id="UP001221757">
    <property type="component" value="Unassembled WGS sequence"/>
</dbReference>
<feature type="region of interest" description="Disordered" evidence="1">
    <location>
        <begin position="83"/>
        <end position="103"/>
    </location>
</feature>
<dbReference type="AlphaFoldDB" id="A0AAD7D821"/>
<organism evidence="2 3">
    <name type="scientific">Mycena rosella</name>
    <name type="common">Pink bonnet</name>
    <name type="synonym">Agaricus rosellus</name>
    <dbReference type="NCBI Taxonomy" id="1033263"/>
    <lineage>
        <taxon>Eukaryota</taxon>
        <taxon>Fungi</taxon>
        <taxon>Dikarya</taxon>
        <taxon>Basidiomycota</taxon>
        <taxon>Agaricomycotina</taxon>
        <taxon>Agaricomycetes</taxon>
        <taxon>Agaricomycetidae</taxon>
        <taxon>Agaricales</taxon>
        <taxon>Marasmiineae</taxon>
        <taxon>Mycenaceae</taxon>
        <taxon>Mycena</taxon>
    </lineage>
</organism>